<dbReference type="GO" id="GO:0005506">
    <property type="term" value="F:iron ion binding"/>
    <property type="evidence" value="ECO:0007669"/>
    <property type="project" value="UniProtKB-UniRule"/>
</dbReference>
<comment type="function">
    <text evidence="8">Catalyzes the hydrolytic cleavage of the carbon-nitrogen bond in imidazolone-5-propanoate to yield N-formimidoyl-L-glutamate. It is the third step in the universal histidine degradation pathway.</text>
</comment>
<feature type="binding site" evidence="8">
    <location>
        <position position="70"/>
    </location>
    <ligand>
        <name>Fe(3+)</name>
        <dbReference type="ChEBI" id="CHEBI:29034"/>
    </ligand>
</feature>
<protein>
    <recommendedName>
        <fullName evidence="1 8">Imidazolonepropionase</fullName>
        <ecNumber evidence="1 8">3.5.2.7</ecNumber>
    </recommendedName>
    <alternativeName>
        <fullName evidence="8">Imidazolone-5-propionate hydrolase</fullName>
    </alternativeName>
</protein>
<comment type="subcellular location">
    <subcellularLocation>
        <location evidence="8">Cytoplasm</location>
    </subcellularLocation>
</comment>
<dbReference type="SUPFAM" id="SSF51556">
    <property type="entry name" value="Metallo-dependent hydrolases"/>
    <property type="match status" value="1"/>
</dbReference>
<reference evidence="10 11" key="1">
    <citation type="journal article" date="2016" name="Int. J. Syst. Evol. Microbiol.">
        <title>Acidipila dinghuensis sp. nov., an acidobacterium isolated from forest soil.</title>
        <authorList>
            <person name="Jiang Y.W."/>
            <person name="Wang J."/>
            <person name="Chen M.H."/>
            <person name="Lv Y.Y."/>
            <person name="Qiu L.H."/>
        </authorList>
    </citation>
    <scope>NUCLEOTIDE SEQUENCE [LARGE SCALE GENOMIC DNA]</scope>
    <source>
        <strain evidence="10 11">DHOF10</strain>
    </source>
</reference>
<dbReference type="GO" id="GO:0019556">
    <property type="term" value="P:L-histidine catabolic process to glutamate and formamide"/>
    <property type="evidence" value="ECO:0007669"/>
    <property type="project" value="UniProtKB-UniRule"/>
</dbReference>
<dbReference type="OrthoDB" id="9776455at2"/>
<dbReference type="FunFam" id="3.20.20.140:FF:000007">
    <property type="entry name" value="Imidazolonepropionase"/>
    <property type="match status" value="1"/>
</dbReference>
<dbReference type="PANTHER" id="PTHR42752:SF1">
    <property type="entry name" value="IMIDAZOLONEPROPIONASE-RELATED"/>
    <property type="match status" value="1"/>
</dbReference>
<dbReference type="AlphaFoldDB" id="A0A4Q1SEI7"/>
<dbReference type="HAMAP" id="MF_00372">
    <property type="entry name" value="HutI"/>
    <property type="match status" value="1"/>
</dbReference>
<feature type="binding site" evidence="8">
    <location>
        <position position="240"/>
    </location>
    <ligand>
        <name>Fe(3+)</name>
        <dbReference type="ChEBI" id="CHEBI:29034"/>
    </ligand>
</feature>
<dbReference type="Pfam" id="PF07969">
    <property type="entry name" value="Amidohydro_3"/>
    <property type="match status" value="1"/>
</dbReference>
<feature type="binding site" evidence="8">
    <location>
        <position position="175"/>
    </location>
    <ligand>
        <name>4-imidazolone-5-propanoate</name>
        <dbReference type="ChEBI" id="CHEBI:77893"/>
    </ligand>
</feature>
<evidence type="ECO:0000259" key="9">
    <source>
        <dbReference type="Pfam" id="PF07969"/>
    </source>
</evidence>
<accession>A0A4Q1SEI7</accession>
<feature type="binding site" evidence="8">
    <location>
        <position position="70"/>
    </location>
    <ligand>
        <name>Zn(2+)</name>
        <dbReference type="ChEBI" id="CHEBI:29105"/>
    </ligand>
</feature>
<feature type="binding site" evidence="8">
    <location>
        <position position="319"/>
    </location>
    <ligand>
        <name>N-formimidoyl-L-glutamate</name>
        <dbReference type="ChEBI" id="CHEBI:58928"/>
    </ligand>
</feature>
<comment type="catalytic activity">
    <reaction evidence="8">
        <text>4-imidazolone-5-propanoate + H2O = N-formimidoyl-L-glutamate</text>
        <dbReference type="Rhea" id="RHEA:23660"/>
        <dbReference type="ChEBI" id="CHEBI:15377"/>
        <dbReference type="ChEBI" id="CHEBI:58928"/>
        <dbReference type="ChEBI" id="CHEBI:77893"/>
        <dbReference type="EC" id="3.5.2.7"/>
    </reaction>
</comment>
<dbReference type="Proteomes" id="UP000290253">
    <property type="component" value="Unassembled WGS sequence"/>
</dbReference>
<proteinExistence type="inferred from homology"/>
<feature type="binding site" evidence="8">
    <location>
        <position position="142"/>
    </location>
    <ligand>
        <name>N-formimidoyl-L-glutamate</name>
        <dbReference type="ChEBI" id="CHEBI:58928"/>
    </ligand>
</feature>
<sequence>MASSCETVWRDARLLTMRDGRFGLIEDGVIACRARKILYAGPANRAPKFEAEKIVSCDGRLITPGLIDPHTHLIFGGSRAHEFELRRAGKSYREIAEAGGGIWSTVCATREASDAALLKSALVRLDSLIAEGVTTIEVKSGYGLSLEQELRLLRLGRQLEQERNVKISTTLLAAHVVPYEYKADPDRYVSLICDEIIPAAVTAGLVDAVDVFCESIAFSLAQSEMIFRRAREVGLPVKVHAEQLTTGHGAALAARFGALSADHLEYLDESGIQAMAANHTVATLLPGAFYFLRETQVPPVEALRKAGIPIALATDCNPGTSPLSSLLTVLNLAAVLFRMSAEECIAGVTCHAARALGLQDSHGSLEEGKVCDLAIWNVSNPAELVYNLGLNPLHTRVRAGHE</sequence>
<feature type="binding site" evidence="8">
    <location>
        <position position="240"/>
    </location>
    <ligand>
        <name>Zn(2+)</name>
        <dbReference type="ChEBI" id="CHEBI:29105"/>
    </ligand>
</feature>
<evidence type="ECO:0000256" key="5">
    <source>
        <dbReference type="ARBA" id="ARBA00022808"/>
    </source>
</evidence>
<dbReference type="GO" id="GO:0008270">
    <property type="term" value="F:zinc ion binding"/>
    <property type="evidence" value="ECO:0007669"/>
    <property type="project" value="UniProtKB-UniRule"/>
</dbReference>
<keyword evidence="6 8" id="KW-0862">Zinc</keyword>
<feature type="binding site" evidence="8">
    <location>
        <position position="320"/>
    </location>
    <ligand>
        <name>4-imidazolone-5-propanoate</name>
        <dbReference type="ChEBI" id="CHEBI:77893"/>
    </ligand>
</feature>
<evidence type="ECO:0000313" key="10">
    <source>
        <dbReference type="EMBL" id="RXS95696.1"/>
    </source>
</evidence>
<gene>
    <name evidence="8" type="primary">hutI</name>
    <name evidence="10" type="ORF">ESZ00_09525</name>
</gene>
<comment type="cofactor">
    <cofactor evidence="8">
        <name>Zn(2+)</name>
        <dbReference type="ChEBI" id="CHEBI:29105"/>
    </cofactor>
    <cofactor evidence="8">
        <name>Fe(3+)</name>
        <dbReference type="ChEBI" id="CHEBI:29034"/>
    </cofactor>
    <text evidence="8">Binds 1 zinc or iron ion per subunit.</text>
</comment>
<name>A0A4Q1SEI7_9BACT</name>
<evidence type="ECO:0000256" key="7">
    <source>
        <dbReference type="ARBA" id="ARBA00023004"/>
    </source>
</evidence>
<keyword evidence="7 8" id="KW-0408">Iron</keyword>
<evidence type="ECO:0000256" key="2">
    <source>
        <dbReference type="ARBA" id="ARBA00022490"/>
    </source>
</evidence>
<comment type="caution">
    <text evidence="10">The sequence shown here is derived from an EMBL/GenBank/DDBJ whole genome shotgun (WGS) entry which is preliminary data.</text>
</comment>
<feature type="binding site" evidence="8">
    <location>
        <position position="79"/>
    </location>
    <ligand>
        <name>4-imidazolone-5-propanoate</name>
        <dbReference type="ChEBI" id="CHEBI:77893"/>
    </ligand>
</feature>
<feature type="domain" description="Amidohydrolase 3" evidence="9">
    <location>
        <begin position="119"/>
        <end position="382"/>
    </location>
</feature>
<keyword evidence="5 8" id="KW-0369">Histidine metabolism</keyword>
<feature type="binding site" evidence="8">
    <location>
        <position position="72"/>
    </location>
    <ligand>
        <name>Fe(3+)</name>
        <dbReference type="ChEBI" id="CHEBI:29034"/>
    </ligand>
</feature>
<evidence type="ECO:0000256" key="1">
    <source>
        <dbReference type="ARBA" id="ARBA00012864"/>
    </source>
</evidence>
<feature type="binding site" evidence="8">
    <location>
        <position position="142"/>
    </location>
    <ligand>
        <name>4-imidazolone-5-propanoate</name>
        <dbReference type="ChEBI" id="CHEBI:77893"/>
    </ligand>
</feature>
<dbReference type="GO" id="GO:0019557">
    <property type="term" value="P:L-histidine catabolic process to glutamate and formate"/>
    <property type="evidence" value="ECO:0007669"/>
    <property type="project" value="UniProtKB-UniPathway"/>
</dbReference>
<dbReference type="Gene3D" id="2.30.40.10">
    <property type="entry name" value="Urease, subunit C, domain 1"/>
    <property type="match status" value="1"/>
</dbReference>
<feature type="binding site" evidence="8">
    <location>
        <position position="315"/>
    </location>
    <ligand>
        <name>Fe(3+)</name>
        <dbReference type="ChEBI" id="CHEBI:29034"/>
    </ligand>
</feature>
<dbReference type="PANTHER" id="PTHR42752">
    <property type="entry name" value="IMIDAZOLONEPROPIONASE"/>
    <property type="match status" value="1"/>
</dbReference>
<keyword evidence="11" id="KW-1185">Reference proteome</keyword>
<feature type="binding site" evidence="8">
    <location>
        <position position="72"/>
    </location>
    <ligand>
        <name>Zn(2+)</name>
        <dbReference type="ChEBI" id="CHEBI:29105"/>
    </ligand>
</feature>
<dbReference type="UniPathway" id="UPA00379">
    <property type="reaction ID" value="UER00551"/>
</dbReference>
<keyword evidence="2 8" id="KW-0963">Cytoplasm</keyword>
<dbReference type="RefSeq" id="WP_129208043.1">
    <property type="nucleotide sequence ID" value="NZ_SDMK01000002.1"/>
</dbReference>
<comment type="pathway">
    <text evidence="8">Amino-acid degradation; L-histidine degradation into L-glutamate; N-formimidoyl-L-glutamate from L-histidine: step 3/3.</text>
</comment>
<dbReference type="InterPro" id="IPR005920">
    <property type="entry name" value="HutI"/>
</dbReference>
<feature type="binding site" evidence="8">
    <location>
        <position position="315"/>
    </location>
    <ligand>
        <name>Zn(2+)</name>
        <dbReference type="ChEBI" id="CHEBI:29105"/>
    </ligand>
</feature>
<dbReference type="InterPro" id="IPR032466">
    <property type="entry name" value="Metal_Hydrolase"/>
</dbReference>
<evidence type="ECO:0000256" key="4">
    <source>
        <dbReference type="ARBA" id="ARBA00022801"/>
    </source>
</evidence>
<keyword evidence="4 8" id="KW-0378">Hydrolase</keyword>
<evidence type="ECO:0000256" key="6">
    <source>
        <dbReference type="ARBA" id="ARBA00022833"/>
    </source>
</evidence>
<dbReference type="Gene3D" id="3.20.20.140">
    <property type="entry name" value="Metal-dependent hydrolases"/>
    <property type="match status" value="1"/>
</dbReference>
<organism evidence="10 11">
    <name type="scientific">Silvibacterium dinghuense</name>
    <dbReference type="NCBI Taxonomy" id="1560006"/>
    <lineage>
        <taxon>Bacteria</taxon>
        <taxon>Pseudomonadati</taxon>
        <taxon>Acidobacteriota</taxon>
        <taxon>Terriglobia</taxon>
        <taxon>Terriglobales</taxon>
        <taxon>Acidobacteriaceae</taxon>
        <taxon>Silvibacterium</taxon>
    </lineage>
</organism>
<dbReference type="SUPFAM" id="SSF51338">
    <property type="entry name" value="Composite domain of metallo-dependent hydrolases"/>
    <property type="match status" value="1"/>
</dbReference>
<comment type="similarity">
    <text evidence="8">Belongs to the metallo-dependent hydrolases superfamily. HutI family.</text>
</comment>
<feature type="binding site" evidence="8">
    <location>
        <position position="243"/>
    </location>
    <ligand>
        <name>4-imidazolone-5-propanoate</name>
        <dbReference type="ChEBI" id="CHEBI:77893"/>
    </ligand>
</feature>
<dbReference type="InterPro" id="IPR011059">
    <property type="entry name" value="Metal-dep_hydrolase_composite"/>
</dbReference>
<dbReference type="GO" id="GO:0050480">
    <property type="term" value="F:imidazolonepropionase activity"/>
    <property type="evidence" value="ECO:0007669"/>
    <property type="project" value="UniProtKB-UniRule"/>
</dbReference>
<evidence type="ECO:0000313" key="11">
    <source>
        <dbReference type="Proteomes" id="UP000290253"/>
    </source>
</evidence>
<dbReference type="NCBIfam" id="TIGR01224">
    <property type="entry name" value="hutI"/>
    <property type="match status" value="1"/>
</dbReference>
<keyword evidence="3 8" id="KW-0479">Metal-binding</keyword>
<dbReference type="GO" id="GO:0005737">
    <property type="term" value="C:cytoplasm"/>
    <property type="evidence" value="ECO:0007669"/>
    <property type="project" value="UniProtKB-SubCell"/>
</dbReference>
<dbReference type="EC" id="3.5.2.7" evidence="1 8"/>
<dbReference type="EMBL" id="SDMK01000002">
    <property type="protein sequence ID" value="RXS95696.1"/>
    <property type="molecule type" value="Genomic_DNA"/>
</dbReference>
<evidence type="ECO:0000256" key="8">
    <source>
        <dbReference type="HAMAP-Rule" id="MF_00372"/>
    </source>
</evidence>
<feature type="binding site" evidence="8">
    <location>
        <position position="317"/>
    </location>
    <ligand>
        <name>N-formimidoyl-L-glutamate</name>
        <dbReference type="ChEBI" id="CHEBI:58928"/>
    </ligand>
</feature>
<dbReference type="InterPro" id="IPR013108">
    <property type="entry name" value="Amidohydro_3"/>
</dbReference>
<evidence type="ECO:0000256" key="3">
    <source>
        <dbReference type="ARBA" id="ARBA00022723"/>
    </source>
</evidence>